<sequence>MIRISIRIGRLSSGTPVRGRFPRRLWPMRITRLTLIRRLWRITGTIRTFRSSRFFGCARWKSLMRRRLLRKLQLKFPPSFPCSSLGIDWHTRPVPRRCLFRR</sequence>
<evidence type="ECO:0000313" key="1">
    <source>
        <dbReference type="EMBL" id="CAG6453330.1"/>
    </source>
</evidence>
<dbReference type="AlphaFoldDB" id="A0A8D8F0R8"/>
<organism evidence="1">
    <name type="scientific">Culex pipiens</name>
    <name type="common">House mosquito</name>
    <dbReference type="NCBI Taxonomy" id="7175"/>
    <lineage>
        <taxon>Eukaryota</taxon>
        <taxon>Metazoa</taxon>
        <taxon>Ecdysozoa</taxon>
        <taxon>Arthropoda</taxon>
        <taxon>Hexapoda</taxon>
        <taxon>Insecta</taxon>
        <taxon>Pterygota</taxon>
        <taxon>Neoptera</taxon>
        <taxon>Endopterygota</taxon>
        <taxon>Diptera</taxon>
        <taxon>Nematocera</taxon>
        <taxon>Culicoidea</taxon>
        <taxon>Culicidae</taxon>
        <taxon>Culicinae</taxon>
        <taxon>Culicini</taxon>
        <taxon>Culex</taxon>
        <taxon>Culex</taxon>
    </lineage>
</organism>
<proteinExistence type="predicted"/>
<reference evidence="1" key="1">
    <citation type="submission" date="2021-05" db="EMBL/GenBank/DDBJ databases">
        <authorList>
            <person name="Alioto T."/>
            <person name="Alioto T."/>
            <person name="Gomez Garrido J."/>
        </authorList>
    </citation>
    <scope>NUCLEOTIDE SEQUENCE</scope>
</reference>
<protein>
    <submittedName>
        <fullName evidence="1">(northern house mosquito) hypothetical protein</fullName>
    </submittedName>
</protein>
<dbReference type="EMBL" id="HBUE01022629">
    <property type="protein sequence ID" value="CAG6453330.1"/>
    <property type="molecule type" value="Transcribed_RNA"/>
</dbReference>
<name>A0A8D8F0R8_CULPI</name>
<accession>A0A8D8F0R8</accession>